<evidence type="ECO:0000259" key="7">
    <source>
        <dbReference type="PROSITE" id="PS51007"/>
    </source>
</evidence>
<dbReference type="Pfam" id="PF00034">
    <property type="entry name" value="Cytochrom_C"/>
    <property type="match status" value="1"/>
</dbReference>
<dbReference type="Gene3D" id="1.10.760.10">
    <property type="entry name" value="Cytochrome c-like domain"/>
    <property type="match status" value="1"/>
</dbReference>
<comment type="caution">
    <text evidence="9">The sequence shown here is derived from an EMBL/GenBank/DDBJ whole genome shotgun (WGS) entry which is preliminary data.</text>
</comment>
<keyword evidence="9" id="KW-0378">Hydrolase</keyword>
<dbReference type="InterPro" id="IPR036909">
    <property type="entry name" value="Cyt_c-like_dom_sf"/>
</dbReference>
<keyword evidence="4" id="KW-0249">Electron transport</keyword>
<evidence type="ECO:0000313" key="10">
    <source>
        <dbReference type="Proteomes" id="UP000664628"/>
    </source>
</evidence>
<gene>
    <name evidence="9" type="ORF">J2I46_30030</name>
</gene>
<name>A0ABS3JSA4_9BACT</name>
<dbReference type="PANTHER" id="PTHR33546:SF1">
    <property type="entry name" value="LARGE, MULTIFUNCTIONAL SECRETED PROTEIN"/>
    <property type="match status" value="1"/>
</dbReference>
<evidence type="ECO:0000256" key="6">
    <source>
        <dbReference type="PROSITE-ProRule" id="PRU00433"/>
    </source>
</evidence>
<evidence type="ECO:0000256" key="2">
    <source>
        <dbReference type="ARBA" id="ARBA00022617"/>
    </source>
</evidence>
<dbReference type="InterPro" id="IPR002324">
    <property type="entry name" value="Cyt_c_ID"/>
</dbReference>
<dbReference type="InterPro" id="IPR011042">
    <property type="entry name" value="6-blade_b-propeller_TolB-like"/>
</dbReference>
<evidence type="ECO:0000313" key="9">
    <source>
        <dbReference type="EMBL" id="MBO0952853.1"/>
    </source>
</evidence>
<dbReference type="PANTHER" id="PTHR33546">
    <property type="entry name" value="LARGE, MULTIFUNCTIONAL SECRETED PROTEIN-RELATED"/>
    <property type="match status" value="1"/>
</dbReference>
<dbReference type="Proteomes" id="UP000664628">
    <property type="component" value="Unassembled WGS sequence"/>
</dbReference>
<keyword evidence="1" id="KW-0813">Transport</keyword>
<sequence length="1001" mass="109880">MNHVKRIPLLLIALVGAVVDIAFINPSQLSGKNPTTAVDRPREAWVLRSVLDGRPRMLSVALHDKLWLAYNTQTASLYKAWLGSVKFGGPVYTSAHGPQPVSAGIPYMEEPDANPWRIVENGKVSTPAITYKGHSVLQNRLSLTYELAYQGKKIQIEETPDFFDPGGNRAGFERVFVTKNVPAGVAISLAMHLNSLGAVSDYQTDGKFAVLQEGTEQIEDKAFKTSSGDLQLKANGKTTFKVSFTAKPAVKRATEYKNREQLVTDLFAKSDCNTCHNRDVKTVGPAYMAIAERYDNTAKSKEALITKIIKGGAGNWGQIPMTPHPDLKREDAATLVSYILDLDAEKERKQMADKLMPRPTYPVTFKPIDPATVAINTELPGMAVNVYQFSSGLSNIPEINDEMAPVQSGSLNALHWDNKDFGSLKANFVMHASGLLTIKKITNVVFRLVCDDGGRLFIDDKLVVDNGVNHGLKPTDGEIILKAGKHPFRMEYYQGEYDKGVSLQWMPHGSNAFTVVPPAVFTFKGKDIKPTQQGAIEVRKDEVPGDQSPLVAVHPSFVLSQARPDQFKPRVGGMDFLSDGRMVVSTWDSLGSVYLIDARKAATPQQIQVKRIAYGLAEPLGLKVVDDQIYVMQKQELTKLVDSNKDELIDTYQTICNGWKVSANFHEFAFGLVYKDGYFYGTLATAINPGGASTQPQIPDRGKVVKINRNDGSFSLIASGLRTPNGIGLGVDNEIFIADNQGDWLPANKIVHLQPGAWYGSRSVDFAGTAKAKETQPVVWLTQDEIGNSPSQPATLNVGPYQNQMIHGDVTHGGLKRVFAEKVNGAYQGVVFRFTQGLEAGVNRLAWGPDGSLYIGGVGSTGNWGQTGKLGYGLQKLTFNKTSTFEMLAVRARPKGIEIEFTEPLQAGSGQSVADYTIRQWWFKPTADYGGPKMDDQRLAIKTVHVSGDRRKVFLELPGMQSKHVVYVRLNRKTVASASGNKLWSTEAWYTMNAIPTEVAQ</sequence>
<evidence type="ECO:0000259" key="8">
    <source>
        <dbReference type="PROSITE" id="PS51820"/>
    </source>
</evidence>
<dbReference type="PRINTS" id="PR00606">
    <property type="entry name" value="CYTCHROMECID"/>
</dbReference>
<dbReference type="InterPro" id="IPR037524">
    <property type="entry name" value="PA14/GLEYA"/>
</dbReference>
<evidence type="ECO:0000256" key="4">
    <source>
        <dbReference type="ARBA" id="ARBA00022982"/>
    </source>
</evidence>
<dbReference type="EMBL" id="JAFMYW010000014">
    <property type="protein sequence ID" value="MBO0952853.1"/>
    <property type="molecule type" value="Genomic_DNA"/>
</dbReference>
<feature type="domain" description="PA14" evidence="8">
    <location>
        <begin position="377"/>
        <end position="520"/>
    </location>
</feature>
<dbReference type="SUPFAM" id="SSF63829">
    <property type="entry name" value="Calcium-dependent phosphotriesterase"/>
    <property type="match status" value="1"/>
</dbReference>
<dbReference type="Gene3D" id="2.120.10.30">
    <property type="entry name" value="TolB, C-terminal domain"/>
    <property type="match status" value="1"/>
</dbReference>
<evidence type="ECO:0000256" key="5">
    <source>
        <dbReference type="ARBA" id="ARBA00023004"/>
    </source>
</evidence>
<accession>A0ABS3JSA4</accession>
<evidence type="ECO:0000256" key="1">
    <source>
        <dbReference type="ARBA" id="ARBA00022448"/>
    </source>
</evidence>
<proteinExistence type="predicted"/>
<protein>
    <submittedName>
        <fullName evidence="9">Glycosyl hydrolase</fullName>
    </submittedName>
</protein>
<keyword evidence="5 6" id="KW-0408">Iron</keyword>
<dbReference type="SMART" id="SM00758">
    <property type="entry name" value="PA14"/>
    <property type="match status" value="1"/>
</dbReference>
<dbReference type="SUPFAM" id="SSF56988">
    <property type="entry name" value="Anthrax protective antigen"/>
    <property type="match status" value="1"/>
</dbReference>
<feature type="domain" description="Cytochrome c" evidence="7">
    <location>
        <begin position="231"/>
        <end position="343"/>
    </location>
</feature>
<dbReference type="InterPro" id="IPR009056">
    <property type="entry name" value="Cyt_c-like_dom"/>
</dbReference>
<organism evidence="9 10">
    <name type="scientific">Fibrella forsythiae</name>
    <dbReference type="NCBI Taxonomy" id="2817061"/>
    <lineage>
        <taxon>Bacteria</taxon>
        <taxon>Pseudomonadati</taxon>
        <taxon>Bacteroidota</taxon>
        <taxon>Cytophagia</taxon>
        <taxon>Cytophagales</taxon>
        <taxon>Spirosomataceae</taxon>
        <taxon>Fibrella</taxon>
    </lineage>
</organism>
<keyword evidence="10" id="KW-1185">Reference proteome</keyword>
<dbReference type="RefSeq" id="WP_207332804.1">
    <property type="nucleotide sequence ID" value="NZ_JAFMYW010000014.1"/>
</dbReference>
<dbReference type="PROSITE" id="PS51820">
    <property type="entry name" value="PA14"/>
    <property type="match status" value="1"/>
</dbReference>
<dbReference type="InterPro" id="IPR011658">
    <property type="entry name" value="PA14_dom"/>
</dbReference>
<keyword evidence="2 6" id="KW-0349">Heme</keyword>
<dbReference type="PROSITE" id="PS51007">
    <property type="entry name" value="CYTC"/>
    <property type="match status" value="1"/>
</dbReference>
<dbReference type="Gene3D" id="3.90.182.10">
    <property type="entry name" value="Toxin - Anthrax Protective Antigen,domain 1"/>
    <property type="match status" value="1"/>
</dbReference>
<reference evidence="9 10" key="1">
    <citation type="submission" date="2021-03" db="EMBL/GenBank/DDBJ databases">
        <title>Fibrella sp. HMF5405 genome sequencing and assembly.</title>
        <authorList>
            <person name="Kang H."/>
            <person name="Kim H."/>
            <person name="Bae S."/>
            <person name="Joh K."/>
        </authorList>
    </citation>
    <scope>NUCLEOTIDE SEQUENCE [LARGE SCALE GENOMIC DNA]</scope>
    <source>
        <strain evidence="9 10">HMF5405</strain>
    </source>
</reference>
<dbReference type="GO" id="GO:0016787">
    <property type="term" value="F:hydrolase activity"/>
    <property type="evidence" value="ECO:0007669"/>
    <property type="project" value="UniProtKB-KW"/>
</dbReference>
<dbReference type="Pfam" id="PF07691">
    <property type="entry name" value="PA14"/>
    <property type="match status" value="1"/>
</dbReference>
<evidence type="ECO:0000256" key="3">
    <source>
        <dbReference type="ARBA" id="ARBA00022723"/>
    </source>
</evidence>
<keyword evidence="3 6" id="KW-0479">Metal-binding</keyword>
<dbReference type="SUPFAM" id="SSF46626">
    <property type="entry name" value="Cytochrome c"/>
    <property type="match status" value="1"/>
</dbReference>